<reference evidence="1" key="1">
    <citation type="submission" date="2020-02" db="EMBL/GenBank/DDBJ databases">
        <authorList>
            <person name="Enbody D E."/>
            <person name="Pettersson E M."/>
        </authorList>
    </citation>
    <scope>NUCLEOTIDE SEQUENCE [LARGE SCALE GENOMIC DNA]</scope>
</reference>
<name>A0A8C3MKG0_GEOPR</name>
<evidence type="ECO:0000313" key="1">
    <source>
        <dbReference type="Ensembl" id="ENSCPVP00000005721.1"/>
    </source>
</evidence>
<proteinExistence type="predicted"/>
<dbReference type="Proteomes" id="UP000694382">
    <property type="component" value="Chromosome 1"/>
</dbReference>
<dbReference type="Ensembl" id="ENSCPVT00000005945.2">
    <property type="protein sequence ID" value="ENSCPVP00000005721.1"/>
    <property type="gene ID" value="ENSCPVG00000004236.2"/>
</dbReference>
<keyword evidence="2" id="KW-1185">Reference proteome</keyword>
<reference evidence="1" key="2">
    <citation type="submission" date="2025-08" db="UniProtKB">
        <authorList>
            <consortium name="Ensembl"/>
        </authorList>
    </citation>
    <scope>IDENTIFICATION</scope>
</reference>
<evidence type="ECO:0000313" key="2">
    <source>
        <dbReference type="Proteomes" id="UP000694382"/>
    </source>
</evidence>
<organism evidence="1 2">
    <name type="scientific">Geospiza parvula</name>
    <name type="common">Small tree-finch</name>
    <name type="synonym">Camarhynchus parvulus</name>
    <dbReference type="NCBI Taxonomy" id="87175"/>
    <lineage>
        <taxon>Eukaryota</taxon>
        <taxon>Metazoa</taxon>
        <taxon>Chordata</taxon>
        <taxon>Craniata</taxon>
        <taxon>Vertebrata</taxon>
        <taxon>Euteleostomi</taxon>
        <taxon>Archelosauria</taxon>
        <taxon>Archosauria</taxon>
        <taxon>Dinosauria</taxon>
        <taxon>Saurischia</taxon>
        <taxon>Theropoda</taxon>
        <taxon>Coelurosauria</taxon>
        <taxon>Aves</taxon>
        <taxon>Neognathae</taxon>
        <taxon>Neoaves</taxon>
        <taxon>Telluraves</taxon>
        <taxon>Australaves</taxon>
        <taxon>Passeriformes</taxon>
        <taxon>Thraupidae</taxon>
        <taxon>Camarhynchus</taxon>
    </lineage>
</organism>
<reference evidence="1" key="3">
    <citation type="submission" date="2025-09" db="UniProtKB">
        <authorList>
            <consortium name="Ensembl"/>
        </authorList>
    </citation>
    <scope>IDENTIFICATION</scope>
</reference>
<sequence length="97" mass="10650">GTPTPKGCPNLTAHSFLNPSTISTTPQQFFVVQLKASSTIVPFSLHIMEPSLFSDFWPQCGQAASLQLALQENILSFKSKKQATTTKENQLIKKNTI</sequence>
<protein>
    <submittedName>
        <fullName evidence="1">Uncharacterized protein</fullName>
    </submittedName>
</protein>
<dbReference type="AlphaFoldDB" id="A0A8C3MKG0"/>
<accession>A0A8C3MKG0</accession>